<evidence type="ECO:0000313" key="2">
    <source>
        <dbReference type="Proteomes" id="UP001189429"/>
    </source>
</evidence>
<sequence length="103" mass="11150">MGLAIQASPHTVDPACASTARPVVNLARAAWDIWARRDWLTKLLCDADAAFTICDHGETWLLVKGPVGAAVASARRIKWHVVSSAFAFRTDDGITINMTETCP</sequence>
<reference evidence="1" key="1">
    <citation type="submission" date="2023-10" db="EMBL/GenBank/DDBJ databases">
        <authorList>
            <person name="Chen Y."/>
            <person name="Shah S."/>
            <person name="Dougan E. K."/>
            <person name="Thang M."/>
            <person name="Chan C."/>
        </authorList>
    </citation>
    <scope>NUCLEOTIDE SEQUENCE [LARGE SCALE GENOMIC DNA]</scope>
</reference>
<name>A0ABN9XR09_9DINO</name>
<keyword evidence="2" id="KW-1185">Reference proteome</keyword>
<proteinExistence type="predicted"/>
<organism evidence="1 2">
    <name type="scientific">Prorocentrum cordatum</name>
    <dbReference type="NCBI Taxonomy" id="2364126"/>
    <lineage>
        <taxon>Eukaryota</taxon>
        <taxon>Sar</taxon>
        <taxon>Alveolata</taxon>
        <taxon>Dinophyceae</taxon>
        <taxon>Prorocentrales</taxon>
        <taxon>Prorocentraceae</taxon>
        <taxon>Prorocentrum</taxon>
    </lineage>
</organism>
<dbReference type="Proteomes" id="UP001189429">
    <property type="component" value="Unassembled WGS sequence"/>
</dbReference>
<gene>
    <name evidence="1" type="ORF">PCOR1329_LOCUS77847</name>
</gene>
<protein>
    <submittedName>
        <fullName evidence="1">Uncharacterized protein</fullName>
    </submittedName>
</protein>
<accession>A0ABN9XR09</accession>
<dbReference type="EMBL" id="CAUYUJ010020809">
    <property type="protein sequence ID" value="CAK0900613.1"/>
    <property type="molecule type" value="Genomic_DNA"/>
</dbReference>
<comment type="caution">
    <text evidence="1">The sequence shown here is derived from an EMBL/GenBank/DDBJ whole genome shotgun (WGS) entry which is preliminary data.</text>
</comment>
<evidence type="ECO:0000313" key="1">
    <source>
        <dbReference type="EMBL" id="CAK0900613.1"/>
    </source>
</evidence>